<feature type="transmembrane region" description="Helical" evidence="1">
    <location>
        <begin position="21"/>
        <end position="42"/>
    </location>
</feature>
<protein>
    <recommendedName>
        <fullName evidence="4">Abc-2 type transporter</fullName>
    </recommendedName>
</protein>
<sequence>MRAYLAFTKKEILEYTRNYKLFVLIILFAILGIMSPLTAKFMPDIIGNFMPEGITIEIQEPTNLDSWMQFFKNGTQTGLIIVVILFSGMMSKEYEKGTLVNMVTKGLPRKTIILSKFTVAVVLWSLSYWLCFLITWAYTGYYFPDGKMLNLGLAVSSLYFFGIVLISVLLLGSVIFKNAYGPLLFVGGFILLLFLVGLFPDAAEWNPLQLASRNMEMLQGTTAFADLARSFLLSGVGILLPLLLSMRVLDKKAL</sequence>
<keyword evidence="1" id="KW-0812">Transmembrane</keyword>
<feature type="transmembrane region" description="Helical" evidence="1">
    <location>
        <begin position="112"/>
        <end position="138"/>
    </location>
</feature>
<evidence type="ECO:0000256" key="1">
    <source>
        <dbReference type="SAM" id="Phobius"/>
    </source>
</evidence>
<dbReference type="GO" id="GO:0140359">
    <property type="term" value="F:ABC-type transporter activity"/>
    <property type="evidence" value="ECO:0007669"/>
    <property type="project" value="InterPro"/>
</dbReference>
<dbReference type="STRING" id="140314.SAMN04488076_11939"/>
<dbReference type="EMBL" id="FJNE01000007">
    <property type="protein sequence ID" value="CZQ97795.1"/>
    <property type="molecule type" value="Genomic_DNA"/>
</dbReference>
<dbReference type="PANTHER" id="PTHR37305">
    <property type="entry name" value="INTEGRAL MEMBRANE PROTEIN-RELATED"/>
    <property type="match status" value="1"/>
</dbReference>
<dbReference type="Proteomes" id="UP000242754">
    <property type="component" value="Unassembled WGS sequence"/>
</dbReference>
<name>A0A143YTJ7_9LACT</name>
<feature type="transmembrane region" description="Helical" evidence="1">
    <location>
        <begin position="74"/>
        <end position="91"/>
    </location>
</feature>
<feature type="transmembrane region" description="Helical" evidence="1">
    <location>
        <begin position="158"/>
        <end position="176"/>
    </location>
</feature>
<gene>
    <name evidence="2" type="ORF">Tpal_2179</name>
</gene>
<evidence type="ECO:0000313" key="2">
    <source>
        <dbReference type="EMBL" id="CZQ97795.1"/>
    </source>
</evidence>
<keyword evidence="1" id="KW-0472">Membrane</keyword>
<dbReference type="RefSeq" id="WP_087033742.1">
    <property type="nucleotide sequence ID" value="NZ_FJNE01000007.1"/>
</dbReference>
<dbReference type="OrthoDB" id="4187110at2"/>
<dbReference type="GO" id="GO:0005886">
    <property type="term" value="C:plasma membrane"/>
    <property type="evidence" value="ECO:0007669"/>
    <property type="project" value="UniProtKB-SubCell"/>
</dbReference>
<evidence type="ECO:0000313" key="3">
    <source>
        <dbReference type="Proteomes" id="UP000242754"/>
    </source>
</evidence>
<feature type="transmembrane region" description="Helical" evidence="1">
    <location>
        <begin position="223"/>
        <end position="244"/>
    </location>
</feature>
<dbReference type="PANTHER" id="PTHR37305:SF1">
    <property type="entry name" value="MEMBRANE PROTEIN"/>
    <property type="match status" value="1"/>
</dbReference>
<proteinExistence type="predicted"/>
<evidence type="ECO:0008006" key="4">
    <source>
        <dbReference type="Google" id="ProtNLM"/>
    </source>
</evidence>
<keyword evidence="3" id="KW-1185">Reference proteome</keyword>
<feature type="transmembrane region" description="Helical" evidence="1">
    <location>
        <begin position="183"/>
        <end position="203"/>
    </location>
</feature>
<accession>A0A143YTJ7</accession>
<organism evidence="2 3">
    <name type="scientific">Trichococcus palustris</name>
    <dbReference type="NCBI Taxonomy" id="140314"/>
    <lineage>
        <taxon>Bacteria</taxon>
        <taxon>Bacillati</taxon>
        <taxon>Bacillota</taxon>
        <taxon>Bacilli</taxon>
        <taxon>Lactobacillales</taxon>
        <taxon>Carnobacteriaceae</taxon>
        <taxon>Trichococcus</taxon>
    </lineage>
</organism>
<dbReference type="AlphaFoldDB" id="A0A143YTJ7"/>
<reference evidence="2 3" key="1">
    <citation type="submission" date="2016-02" db="EMBL/GenBank/DDBJ databases">
        <authorList>
            <person name="Wen L."/>
            <person name="He K."/>
            <person name="Yang H."/>
        </authorList>
    </citation>
    <scope>NUCLEOTIDE SEQUENCE [LARGE SCALE GENOMIC DNA]</scope>
    <source>
        <strain evidence="2">Trichococcus palustris</strain>
    </source>
</reference>
<keyword evidence="1" id="KW-1133">Transmembrane helix</keyword>